<dbReference type="EMBL" id="JBBKAM010000002">
    <property type="protein sequence ID" value="MEJ8643842.1"/>
    <property type="molecule type" value="Genomic_DNA"/>
</dbReference>
<organism evidence="2 3">
    <name type="scientific">Streptomyces caledonius</name>
    <dbReference type="NCBI Taxonomy" id="3134107"/>
    <lineage>
        <taxon>Bacteria</taxon>
        <taxon>Bacillati</taxon>
        <taxon>Actinomycetota</taxon>
        <taxon>Actinomycetes</taxon>
        <taxon>Kitasatosporales</taxon>
        <taxon>Streptomycetaceae</taxon>
        <taxon>Streptomyces</taxon>
    </lineage>
</organism>
<evidence type="ECO:0000313" key="2">
    <source>
        <dbReference type="EMBL" id="MEJ8643842.1"/>
    </source>
</evidence>
<dbReference type="PROSITE" id="PS50911">
    <property type="entry name" value="CHAP"/>
    <property type="match status" value="1"/>
</dbReference>
<dbReference type="InterPro" id="IPR028994">
    <property type="entry name" value="Integrin_alpha_N"/>
</dbReference>
<dbReference type="SUPFAM" id="SSF69318">
    <property type="entry name" value="Integrin alpha N-terminal domain"/>
    <property type="match status" value="1"/>
</dbReference>
<gene>
    <name evidence="2" type="ORF">WKI68_25710</name>
</gene>
<protein>
    <submittedName>
        <fullName evidence="2">VCBS repeat-containing protein</fullName>
    </submittedName>
</protein>
<sequence length="347" mass="37625">MSDLNRLDPWADSFLNYGNDRLFNTPQVGDAAVYDNPGRDSDHVNIVVAVSADGSKIKTVGGDESGRVESYNNGQFFDWRRQGPAGPVTKFVRARGADTTPPQPFGAGVREVMGDWDGDGVDTPGIYRGNRFALRNSNNAGFSDIDFAYGNGGDWIPIAGDWDGDGKDEVGVYMPDSGTFALRSNTNPGQEITTSFRYGNGGDWLPLVGDWDGDGKDEVGVYIPQAGTFALRSNTNPGQEITTSFMYGNPNWVPTAGDWDGNGKDEVGAYIPQSSVFVLRSNTNPGQEITTSFMYGNPYSLPLAGDWNHDGKDEVGVFFRESAVFALRSNTVPGQEITNAFQYGNPR</sequence>
<dbReference type="Pfam" id="PF05257">
    <property type="entry name" value="CHAP"/>
    <property type="match status" value="1"/>
</dbReference>
<name>A0ABU8U7H1_9ACTN</name>
<evidence type="ECO:0000259" key="1">
    <source>
        <dbReference type="PROSITE" id="PS50911"/>
    </source>
</evidence>
<keyword evidence="3" id="KW-1185">Reference proteome</keyword>
<evidence type="ECO:0000313" key="3">
    <source>
        <dbReference type="Proteomes" id="UP001382904"/>
    </source>
</evidence>
<dbReference type="InterPro" id="IPR007921">
    <property type="entry name" value="CHAP_dom"/>
</dbReference>
<comment type="caution">
    <text evidence="2">The sequence shown here is derived from an EMBL/GenBank/DDBJ whole genome shotgun (WGS) entry which is preliminary data.</text>
</comment>
<dbReference type="Proteomes" id="UP001382904">
    <property type="component" value="Unassembled WGS sequence"/>
</dbReference>
<proteinExistence type="predicted"/>
<accession>A0ABU8U7H1</accession>
<feature type="domain" description="Peptidase C51" evidence="1">
    <location>
        <begin position="1"/>
        <end position="93"/>
    </location>
</feature>
<reference evidence="2 3" key="1">
    <citation type="submission" date="2024-03" db="EMBL/GenBank/DDBJ databases">
        <title>Novel Streptomyces species of biotechnological and ecological value are a feature of Machair soil.</title>
        <authorList>
            <person name="Prole J.R."/>
            <person name="Goodfellow M."/>
            <person name="Allenby N."/>
            <person name="Ward A.C."/>
        </authorList>
    </citation>
    <scope>NUCLEOTIDE SEQUENCE [LARGE SCALE GENOMIC DNA]</scope>
    <source>
        <strain evidence="2 3">MS1.HAVA.3</strain>
    </source>
</reference>